<gene>
    <name evidence="9" type="ORF">Mal33_09960</name>
</gene>
<organism evidence="9 10">
    <name type="scientific">Rosistilla oblonga</name>
    <dbReference type="NCBI Taxonomy" id="2527990"/>
    <lineage>
        <taxon>Bacteria</taxon>
        <taxon>Pseudomonadati</taxon>
        <taxon>Planctomycetota</taxon>
        <taxon>Planctomycetia</taxon>
        <taxon>Pirellulales</taxon>
        <taxon>Pirellulaceae</taxon>
        <taxon>Rosistilla</taxon>
    </lineage>
</organism>
<dbReference type="AlphaFoldDB" id="A0A518IPL4"/>
<evidence type="ECO:0000313" key="10">
    <source>
        <dbReference type="Proteomes" id="UP000316770"/>
    </source>
</evidence>
<dbReference type="SUPFAM" id="SSF53649">
    <property type="entry name" value="Alkaline phosphatase-like"/>
    <property type="match status" value="1"/>
</dbReference>
<dbReference type="Proteomes" id="UP000316770">
    <property type="component" value="Chromosome"/>
</dbReference>
<dbReference type="EC" id="3.1.6.1" evidence="9"/>
<dbReference type="PANTHER" id="PTHR45953:SF1">
    <property type="entry name" value="IDURONATE 2-SULFATASE"/>
    <property type="match status" value="1"/>
</dbReference>
<comment type="similarity">
    <text evidence="2">Belongs to the sulfatase family.</text>
</comment>
<feature type="domain" description="Sulfatase N-terminal" evidence="8">
    <location>
        <begin position="25"/>
        <end position="385"/>
    </location>
</feature>
<evidence type="ECO:0000256" key="5">
    <source>
        <dbReference type="ARBA" id="ARBA00022801"/>
    </source>
</evidence>
<proteinExistence type="inferred from homology"/>
<dbReference type="GO" id="GO:0046872">
    <property type="term" value="F:metal ion binding"/>
    <property type="evidence" value="ECO:0007669"/>
    <property type="project" value="UniProtKB-KW"/>
</dbReference>
<evidence type="ECO:0000256" key="3">
    <source>
        <dbReference type="ARBA" id="ARBA00022723"/>
    </source>
</evidence>
<dbReference type="GO" id="GO:0004423">
    <property type="term" value="F:iduronate-2-sulfatase activity"/>
    <property type="evidence" value="ECO:0007669"/>
    <property type="project" value="InterPro"/>
</dbReference>
<dbReference type="EMBL" id="CP036318">
    <property type="protein sequence ID" value="QDV55028.1"/>
    <property type="molecule type" value="Genomic_DNA"/>
</dbReference>
<keyword evidence="4 7" id="KW-0732">Signal</keyword>
<dbReference type="InterPro" id="IPR035874">
    <property type="entry name" value="IDS"/>
</dbReference>
<feature type="chain" id="PRO_5021943773" evidence="7">
    <location>
        <begin position="22"/>
        <end position="471"/>
    </location>
</feature>
<comment type="cofactor">
    <cofactor evidence="1">
        <name>Ca(2+)</name>
        <dbReference type="ChEBI" id="CHEBI:29108"/>
    </cofactor>
</comment>
<evidence type="ECO:0000313" key="9">
    <source>
        <dbReference type="EMBL" id="QDV55028.1"/>
    </source>
</evidence>
<dbReference type="GO" id="GO:0005737">
    <property type="term" value="C:cytoplasm"/>
    <property type="evidence" value="ECO:0007669"/>
    <property type="project" value="TreeGrafter"/>
</dbReference>
<sequence precursor="true">MRLPILFAVAWLSCATLAASAAERPNVLLICVDDLRPELNCFGKSYIRSPNIDALAARGRIFERHYVQAPTCGASRFAMLTGRYGPSDNGALFKRAAQIAKNADSVSASMPAWFRQNGYTTVSVGKVSHHPGGRGGPDWDREDQLEMPHSWDRHLLPAGPWQHPRGAMHGLAHGEIRHDPSKMDLFQSSEGDDSIYPDGLITDEALRQLDRLSGDDGEQPFFLAVGIIRPHLPFGAPAKYMQPYRDLTLPPIPHPQKPSGKTTWHRSGEFMRYNRWGKDPNHDAEFATAVRKHYAACVSYADAQVGKLVQRLNQLGQQDNTIIVLWGDHGWHLGEHGIWGKHALFEESLRSPLVICHPGLPNPGVATRSIVESVDIFPTLCSLSGLPQPDFVDGVSLTPILQSADAAGHPAVSYAKAQTLRTDTHRLIVHRDGYVELYDHRGEDGETTNIAEKHPELVEAMLQQLRQRMEG</sequence>
<dbReference type="Pfam" id="PF00884">
    <property type="entry name" value="Sulfatase"/>
    <property type="match status" value="1"/>
</dbReference>
<evidence type="ECO:0000256" key="4">
    <source>
        <dbReference type="ARBA" id="ARBA00022729"/>
    </source>
</evidence>
<evidence type="ECO:0000256" key="2">
    <source>
        <dbReference type="ARBA" id="ARBA00008779"/>
    </source>
</evidence>
<protein>
    <submittedName>
        <fullName evidence="9">Arylsulfatase</fullName>
        <ecNumber evidence="9">3.1.6.1</ecNumber>
    </submittedName>
</protein>
<keyword evidence="5 9" id="KW-0378">Hydrolase</keyword>
<evidence type="ECO:0000256" key="7">
    <source>
        <dbReference type="SAM" id="SignalP"/>
    </source>
</evidence>
<dbReference type="CDD" id="cd16030">
    <property type="entry name" value="iduronate-2-sulfatase"/>
    <property type="match status" value="1"/>
</dbReference>
<dbReference type="Gene3D" id="3.40.720.10">
    <property type="entry name" value="Alkaline Phosphatase, subunit A"/>
    <property type="match status" value="1"/>
</dbReference>
<keyword evidence="10" id="KW-1185">Reference proteome</keyword>
<feature type="signal peptide" evidence="7">
    <location>
        <begin position="1"/>
        <end position="21"/>
    </location>
</feature>
<dbReference type="PANTHER" id="PTHR45953">
    <property type="entry name" value="IDURONATE 2-SULFATASE"/>
    <property type="match status" value="1"/>
</dbReference>
<dbReference type="GO" id="GO:0004065">
    <property type="term" value="F:arylsulfatase activity"/>
    <property type="evidence" value="ECO:0007669"/>
    <property type="project" value="UniProtKB-EC"/>
</dbReference>
<keyword evidence="3" id="KW-0479">Metal-binding</keyword>
<evidence type="ECO:0000259" key="8">
    <source>
        <dbReference type="Pfam" id="PF00884"/>
    </source>
</evidence>
<evidence type="ECO:0000256" key="1">
    <source>
        <dbReference type="ARBA" id="ARBA00001913"/>
    </source>
</evidence>
<dbReference type="InterPro" id="IPR017850">
    <property type="entry name" value="Alkaline_phosphatase_core_sf"/>
</dbReference>
<keyword evidence="6" id="KW-0106">Calcium</keyword>
<evidence type="ECO:0000256" key="6">
    <source>
        <dbReference type="ARBA" id="ARBA00022837"/>
    </source>
</evidence>
<dbReference type="InterPro" id="IPR000917">
    <property type="entry name" value="Sulfatase_N"/>
</dbReference>
<accession>A0A518IPL4</accession>
<name>A0A518IPL4_9BACT</name>
<reference evidence="9 10" key="1">
    <citation type="submission" date="2019-02" db="EMBL/GenBank/DDBJ databases">
        <title>Deep-cultivation of Planctomycetes and their phenomic and genomic characterization uncovers novel biology.</title>
        <authorList>
            <person name="Wiegand S."/>
            <person name="Jogler M."/>
            <person name="Boedeker C."/>
            <person name="Pinto D."/>
            <person name="Vollmers J."/>
            <person name="Rivas-Marin E."/>
            <person name="Kohn T."/>
            <person name="Peeters S.H."/>
            <person name="Heuer A."/>
            <person name="Rast P."/>
            <person name="Oberbeckmann S."/>
            <person name="Bunk B."/>
            <person name="Jeske O."/>
            <person name="Meyerdierks A."/>
            <person name="Storesund J.E."/>
            <person name="Kallscheuer N."/>
            <person name="Luecker S."/>
            <person name="Lage O.M."/>
            <person name="Pohl T."/>
            <person name="Merkel B.J."/>
            <person name="Hornburger P."/>
            <person name="Mueller R.-W."/>
            <person name="Bruemmer F."/>
            <person name="Labrenz M."/>
            <person name="Spormann A.M."/>
            <person name="Op den Camp H."/>
            <person name="Overmann J."/>
            <person name="Amann R."/>
            <person name="Jetten M.S.M."/>
            <person name="Mascher T."/>
            <person name="Medema M.H."/>
            <person name="Devos D.P."/>
            <person name="Kaster A.-K."/>
            <person name="Ovreas L."/>
            <person name="Rohde M."/>
            <person name="Galperin M.Y."/>
            <person name="Jogler C."/>
        </authorList>
    </citation>
    <scope>NUCLEOTIDE SEQUENCE [LARGE SCALE GENOMIC DNA]</scope>
    <source>
        <strain evidence="9 10">Mal33</strain>
    </source>
</reference>
<dbReference type="RefSeq" id="WP_145282753.1">
    <property type="nucleotide sequence ID" value="NZ_CP036318.1"/>
</dbReference>